<evidence type="ECO:0000313" key="1">
    <source>
        <dbReference type="EMBL" id="GAA3931769.1"/>
    </source>
</evidence>
<proteinExistence type="predicted"/>
<organism evidence="1 2">
    <name type="scientific">Luteimonas lutimaris</name>
    <dbReference type="NCBI Taxonomy" id="698645"/>
    <lineage>
        <taxon>Bacteria</taxon>
        <taxon>Pseudomonadati</taxon>
        <taxon>Pseudomonadota</taxon>
        <taxon>Gammaproteobacteria</taxon>
        <taxon>Lysobacterales</taxon>
        <taxon>Lysobacteraceae</taxon>
        <taxon>Luteimonas</taxon>
    </lineage>
</organism>
<sequence>MQVAGIPDLAAWQTQGHDDMIQLQIHRDRAAGIGIRPGAPKKFPVPSALSDHPATPRAHARGVRFCAEGGFHV</sequence>
<protein>
    <submittedName>
        <fullName evidence="1">Uncharacterized protein</fullName>
    </submittedName>
</protein>
<accession>A0ABP7N047</accession>
<name>A0ABP7N047_9GAMM</name>
<comment type="caution">
    <text evidence="1">The sequence shown here is derived from an EMBL/GenBank/DDBJ whole genome shotgun (WGS) entry which is preliminary data.</text>
</comment>
<dbReference type="EMBL" id="BAAAZU010000030">
    <property type="protein sequence ID" value="GAA3931769.1"/>
    <property type="molecule type" value="Genomic_DNA"/>
</dbReference>
<gene>
    <name evidence="1" type="ORF">GCM10022229_26630</name>
</gene>
<evidence type="ECO:0000313" key="2">
    <source>
        <dbReference type="Proteomes" id="UP001501727"/>
    </source>
</evidence>
<reference evidence="2" key="1">
    <citation type="journal article" date="2019" name="Int. J. Syst. Evol. Microbiol.">
        <title>The Global Catalogue of Microorganisms (GCM) 10K type strain sequencing project: providing services to taxonomists for standard genome sequencing and annotation.</title>
        <authorList>
            <consortium name="The Broad Institute Genomics Platform"/>
            <consortium name="The Broad Institute Genome Sequencing Center for Infectious Disease"/>
            <person name="Wu L."/>
            <person name="Ma J."/>
        </authorList>
    </citation>
    <scope>NUCLEOTIDE SEQUENCE [LARGE SCALE GENOMIC DNA]</scope>
    <source>
        <strain evidence="2">JCM 16916</strain>
    </source>
</reference>
<keyword evidence="2" id="KW-1185">Reference proteome</keyword>
<dbReference type="Proteomes" id="UP001501727">
    <property type="component" value="Unassembled WGS sequence"/>
</dbReference>